<feature type="chain" id="PRO_5013310892" evidence="2">
    <location>
        <begin position="31"/>
        <end position="655"/>
    </location>
</feature>
<dbReference type="OrthoDB" id="6089095at2759"/>
<proteinExistence type="predicted"/>
<feature type="signal peptide" evidence="2">
    <location>
        <begin position="1"/>
        <end position="30"/>
    </location>
</feature>
<keyword evidence="1" id="KW-0812">Transmembrane</keyword>
<dbReference type="KEGG" id="bgt:106072484"/>
<keyword evidence="1" id="KW-0472">Membrane</keyword>
<gene>
    <name evidence="3" type="primary">106072484</name>
</gene>
<dbReference type="Proteomes" id="UP000076420">
    <property type="component" value="Unassembled WGS sequence"/>
</dbReference>
<evidence type="ECO:0000313" key="4">
    <source>
        <dbReference type="Proteomes" id="UP000076420"/>
    </source>
</evidence>
<evidence type="ECO:0000256" key="2">
    <source>
        <dbReference type="SAM" id="SignalP"/>
    </source>
</evidence>
<evidence type="ECO:0000256" key="1">
    <source>
        <dbReference type="SAM" id="Phobius"/>
    </source>
</evidence>
<protein>
    <submittedName>
        <fullName evidence="3">Uncharacterized protein</fullName>
    </submittedName>
</protein>
<dbReference type="VEuPathDB" id="VectorBase:BGLB038814"/>
<dbReference type="VEuPathDB" id="VectorBase:BGLAX_045798"/>
<accession>A0A2C9M5L3</accession>
<keyword evidence="2" id="KW-0732">Signal</keyword>
<dbReference type="EnsemblMetazoa" id="BGLB038814-RA">
    <property type="protein sequence ID" value="BGLB038814-PA"/>
    <property type="gene ID" value="BGLB038814"/>
</dbReference>
<keyword evidence="1" id="KW-1133">Transmembrane helix</keyword>
<organism evidence="3 4">
    <name type="scientific">Biomphalaria glabrata</name>
    <name type="common">Bloodfluke planorb</name>
    <name type="synonym">Freshwater snail</name>
    <dbReference type="NCBI Taxonomy" id="6526"/>
    <lineage>
        <taxon>Eukaryota</taxon>
        <taxon>Metazoa</taxon>
        <taxon>Spiralia</taxon>
        <taxon>Lophotrochozoa</taxon>
        <taxon>Mollusca</taxon>
        <taxon>Gastropoda</taxon>
        <taxon>Heterobranchia</taxon>
        <taxon>Euthyneura</taxon>
        <taxon>Panpulmonata</taxon>
        <taxon>Hygrophila</taxon>
        <taxon>Lymnaeoidea</taxon>
        <taxon>Planorbidae</taxon>
        <taxon>Biomphalaria</taxon>
    </lineage>
</organism>
<reference evidence="3" key="1">
    <citation type="submission" date="2020-05" db="UniProtKB">
        <authorList>
            <consortium name="EnsemblMetazoa"/>
        </authorList>
    </citation>
    <scope>IDENTIFICATION</scope>
    <source>
        <strain evidence="3">BB02</strain>
    </source>
</reference>
<name>A0A2C9M5L3_BIOGL</name>
<sequence>MRLKALNMVRLSTWSLVTLLYLSRLDHVRCTDAVFTLHMNELYTIEFSMEMLNQFYTCLCDYQDQSCTVLLERDIAFTYITRMISVSRFPSSANSTQRQIFSKNFVCTIPTSFNLDQMIGCIRLKKSENLCDNLELCESVNLVHGDHCEVGFAGIYWLYPGRIRQKIDNRYVSFSQCSQECTNASLPKNVINAPPPFPRTTVKTLSTNQIATSTSPSFVYTSTRAFNISGTSAALRGSNTVPKLHTENNQPFPGVNKDGKIIILIVIIIAILLLTLGLITIGIIICRKRRKNRDKHKTPSLTVTADPNTTLQYRLRSGNQRGQHRNILQSLSQGDSSSLSEFSSDLHSHSSSQEWLIAKRKAANATKESVSVVNNGFHFDINDNTFNTYHRQNHRNAKSKFEGCTFPITTNNNAEAQSVSSISGSGNFNCLQNSVTPISMTGDGMIYAKVDTNRTDLLYDDYDFSNHAEYKAITDDGSFSGELQARPVTSASYATVGETITLLPHAYSRLNETVRVLTNPYNKLKSERDTTDPSKRRLKPYSITHLYAQSSVSIVGEEFYSNELVNPDLLSDSAMRSGYVNFKYGTLLVEMPPEIREVSNWTSMQAEGGASSMSSFTGDALAASSLPNKKHIYFELEKEKDAFSLTRSLSEEKMC</sequence>
<dbReference type="AlphaFoldDB" id="A0A2C9M5L3"/>
<evidence type="ECO:0000313" key="3">
    <source>
        <dbReference type="EnsemblMetazoa" id="BGLB038814-PA"/>
    </source>
</evidence>
<feature type="transmembrane region" description="Helical" evidence="1">
    <location>
        <begin position="261"/>
        <end position="286"/>
    </location>
</feature>